<dbReference type="EMBL" id="JACHFL010000006">
    <property type="protein sequence ID" value="MBB5363487.1"/>
    <property type="molecule type" value="Genomic_DNA"/>
</dbReference>
<comment type="caution">
    <text evidence="1">The sequence shown here is derived from an EMBL/GenBank/DDBJ whole genome shotgun (WGS) entry which is preliminary data.</text>
</comment>
<reference evidence="1 2" key="1">
    <citation type="submission" date="2020-08" db="EMBL/GenBank/DDBJ databases">
        <title>Genomic Encyclopedia of Type Strains, Phase IV (KMG-IV): sequencing the most valuable type-strain genomes for metagenomic binning, comparative biology and taxonomic classification.</title>
        <authorList>
            <person name="Goeker M."/>
        </authorList>
    </citation>
    <scope>NUCLEOTIDE SEQUENCE [LARGE SCALE GENOMIC DNA]</scope>
    <source>
        <strain evidence="1 2">DSM 27939</strain>
    </source>
</reference>
<name>A0A7W8JUG3_9DEIO</name>
<dbReference type="Pfam" id="PF10134">
    <property type="entry name" value="RPA"/>
    <property type="match status" value="1"/>
</dbReference>
<dbReference type="InterPro" id="IPR018777">
    <property type="entry name" value="Replication_initiator_prot_A"/>
</dbReference>
<dbReference type="RefSeq" id="WP_184132547.1">
    <property type="nucleotide sequence ID" value="NZ_JACHFL010000006.1"/>
</dbReference>
<protein>
    <submittedName>
        <fullName evidence="1">Plasmid replication initiation protein</fullName>
    </submittedName>
</protein>
<dbReference type="AlphaFoldDB" id="A0A7W8JUG3"/>
<gene>
    <name evidence="1" type="ORF">HNQ08_002593</name>
</gene>
<proteinExistence type="predicted"/>
<keyword evidence="2" id="KW-1185">Reference proteome</keyword>
<dbReference type="Proteomes" id="UP000552709">
    <property type="component" value="Unassembled WGS sequence"/>
</dbReference>
<accession>A0A7W8JUG3</accession>
<sequence>MSKPVRQPRSVNGHDERNLARLSLVLANNRVPKTQTSWTKEFVSSDELGTTIRVECTAPRHDVVPHGMDNDILLGLVNAYIAAGMPISGVLRTTSYNLLQYSSLADSGFHYSSLAESLQRFQGTIYRITDSWYDNEHYQYRSINTSLVMKFVVVDKDRQPDAFKELKADSLLEITLDSDLTASIRGGFIRPLDLQFLRKLSQPLPRLLFRVLSEQRHPHDQTSVGSYQVSLRAWGQHLGILDDRAFRIRRTLDPAHKQLIEQGFLKSVDYLGRGETQEVLYTFAELVLPPANPEAVSLLTQRGVSHAISVQLAAEHGPETVQRQVQKFDGLIAGGYKVRNKAALLVDVIRNPSKYPESGPAAPTLASVPRRLTLEMSEPLLEPPRTPAGARVLLTGVRLPDPVLQRAIELFVAGAVAATELLSLKQDKDPARTVTNWAQRQDV</sequence>
<organism evidence="1 2">
    <name type="scientific">Deinococcus humi</name>
    <dbReference type="NCBI Taxonomy" id="662880"/>
    <lineage>
        <taxon>Bacteria</taxon>
        <taxon>Thermotogati</taxon>
        <taxon>Deinococcota</taxon>
        <taxon>Deinococci</taxon>
        <taxon>Deinococcales</taxon>
        <taxon>Deinococcaceae</taxon>
        <taxon>Deinococcus</taxon>
    </lineage>
</organism>
<evidence type="ECO:0000313" key="1">
    <source>
        <dbReference type="EMBL" id="MBB5363487.1"/>
    </source>
</evidence>
<evidence type="ECO:0000313" key="2">
    <source>
        <dbReference type="Proteomes" id="UP000552709"/>
    </source>
</evidence>